<dbReference type="RefSeq" id="XP_003057257.1">
    <property type="nucleotide sequence ID" value="XM_003057211.1"/>
</dbReference>
<evidence type="ECO:0000256" key="1">
    <source>
        <dbReference type="SAM" id="SignalP"/>
    </source>
</evidence>
<organism evidence="3">
    <name type="scientific">Micromonas pusilla (strain CCMP1545)</name>
    <name type="common">Picoplanktonic green alga</name>
    <dbReference type="NCBI Taxonomy" id="564608"/>
    <lineage>
        <taxon>Eukaryota</taxon>
        <taxon>Viridiplantae</taxon>
        <taxon>Chlorophyta</taxon>
        <taxon>Mamiellophyceae</taxon>
        <taxon>Mamiellales</taxon>
        <taxon>Mamiellaceae</taxon>
        <taxon>Micromonas</taxon>
    </lineage>
</organism>
<accession>C1MPB7</accession>
<name>C1MPB7_MICPC</name>
<dbReference type="EMBL" id="GG663737">
    <property type="protein sequence ID" value="EEH58902.1"/>
    <property type="molecule type" value="Genomic_DNA"/>
</dbReference>
<dbReference type="KEGG" id="mpp:MICPUCDRAFT_56217"/>
<keyword evidence="1" id="KW-0732">Signal</keyword>
<keyword evidence="3" id="KW-1185">Reference proteome</keyword>
<sequence>MFSLFLAAVAFSAAFIAPRTAVAFSCDSADGDPTAAARALSDEAFDILGGDGWRRDEGVFHFTHDHDAELAALEETGTNWNGIGNPAMIYARPSFSGGISPVFRLGPSDALVMTFCAPPPSRYFSASTYVWRRRGRVVSATAGNNRVNMLTLRNSTWNHACDAELFMGERCPVFSKPIVLVSTKDELTFERVSEAFLTAGIDEVALNVEELAPDRIMDSDQLTFSFRSAMWPGNDALGEYSKLRWNSVFIARAPRNFRGRLFALKPQPSPSRLMHDERHLQSSLYRRAEQLKRVLVDSGLKYMQTGKISTVNVDRDRCLTSRSYSPFRTGAARQIRIQSACFGETSDCAYGISDLALPDRPFVALFVGVNHVAKKNAMFSNIAAYQSGGATSFISAANVRVVSSVDDRAWGTDLVYAHAFASGGLCRYFAKGWKTACTEVPSNGQESFFITRDYLDPNSATAPNSDEMINPMILYFAS</sequence>
<dbReference type="OMA" id="PGMIYAR"/>
<evidence type="ECO:0000313" key="2">
    <source>
        <dbReference type="EMBL" id="EEH58902.1"/>
    </source>
</evidence>
<proteinExistence type="predicted"/>
<dbReference type="GeneID" id="9682232"/>
<reference evidence="2 3" key="1">
    <citation type="journal article" date="2009" name="Science">
        <title>Green evolution and dynamic adaptations revealed by genomes of the marine picoeukaryotes Micromonas.</title>
        <authorList>
            <person name="Worden A.Z."/>
            <person name="Lee J.H."/>
            <person name="Mock T."/>
            <person name="Rouze P."/>
            <person name="Simmons M.P."/>
            <person name="Aerts A.L."/>
            <person name="Allen A.E."/>
            <person name="Cuvelier M.L."/>
            <person name="Derelle E."/>
            <person name="Everett M.V."/>
            <person name="Foulon E."/>
            <person name="Grimwood J."/>
            <person name="Gundlach H."/>
            <person name="Henrissat B."/>
            <person name="Napoli C."/>
            <person name="McDonald S.M."/>
            <person name="Parker M.S."/>
            <person name="Rombauts S."/>
            <person name="Salamov A."/>
            <person name="Von Dassow P."/>
            <person name="Badger J.H."/>
            <person name="Coutinho P.M."/>
            <person name="Demir E."/>
            <person name="Dubchak I."/>
            <person name="Gentemann C."/>
            <person name="Eikrem W."/>
            <person name="Gready J.E."/>
            <person name="John U."/>
            <person name="Lanier W."/>
            <person name="Lindquist E.A."/>
            <person name="Lucas S."/>
            <person name="Mayer K.F."/>
            <person name="Moreau H."/>
            <person name="Not F."/>
            <person name="Otillar R."/>
            <person name="Panaud O."/>
            <person name="Pangilinan J."/>
            <person name="Paulsen I."/>
            <person name="Piegu B."/>
            <person name="Poliakov A."/>
            <person name="Robbens S."/>
            <person name="Schmutz J."/>
            <person name="Toulza E."/>
            <person name="Wyss T."/>
            <person name="Zelensky A."/>
            <person name="Zhou K."/>
            <person name="Armbrust E.V."/>
            <person name="Bhattacharya D."/>
            <person name="Goodenough U.W."/>
            <person name="Van de Peer Y."/>
            <person name="Grigoriev I.V."/>
        </authorList>
    </citation>
    <scope>NUCLEOTIDE SEQUENCE [LARGE SCALE GENOMIC DNA]</scope>
    <source>
        <strain evidence="2 3">CCMP1545</strain>
    </source>
</reference>
<dbReference type="OrthoDB" id="10513772at2759"/>
<feature type="signal peptide" evidence="1">
    <location>
        <begin position="1"/>
        <end position="23"/>
    </location>
</feature>
<dbReference type="AlphaFoldDB" id="C1MPB7"/>
<protein>
    <submittedName>
        <fullName evidence="2">Predicted protein</fullName>
    </submittedName>
</protein>
<dbReference type="Proteomes" id="UP000001876">
    <property type="component" value="Unassembled WGS sequence"/>
</dbReference>
<feature type="chain" id="PRO_5002910384" evidence="1">
    <location>
        <begin position="24"/>
        <end position="478"/>
    </location>
</feature>
<evidence type="ECO:0000313" key="3">
    <source>
        <dbReference type="Proteomes" id="UP000001876"/>
    </source>
</evidence>
<gene>
    <name evidence="2" type="ORF">MICPUCDRAFT_56217</name>
</gene>